<dbReference type="RefSeq" id="WP_344510548.1">
    <property type="nucleotide sequence ID" value="NZ_BAAATU010000015.1"/>
</dbReference>
<name>A0ABW1GJZ4_9ACTN</name>
<dbReference type="InterPro" id="IPR059130">
    <property type="entry name" value="MmpA_put"/>
</dbReference>
<organism evidence="2 3">
    <name type="scientific">Streptomyces pulveraceus</name>
    <dbReference type="NCBI Taxonomy" id="68258"/>
    <lineage>
        <taxon>Bacteria</taxon>
        <taxon>Bacillati</taxon>
        <taxon>Actinomycetota</taxon>
        <taxon>Actinomycetes</taxon>
        <taxon>Kitasatosporales</taxon>
        <taxon>Streptomycetaceae</taxon>
        <taxon>Streptomyces</taxon>
    </lineage>
</organism>
<sequence>MNEHRTSTRPGTVYLAQRRVAVGMTLGMIAGVAWAVSMIVTLVTWAL</sequence>
<proteinExistence type="predicted"/>
<reference evidence="3" key="1">
    <citation type="journal article" date="2019" name="Int. J. Syst. Evol. Microbiol.">
        <title>The Global Catalogue of Microorganisms (GCM) 10K type strain sequencing project: providing services to taxonomists for standard genome sequencing and annotation.</title>
        <authorList>
            <consortium name="The Broad Institute Genomics Platform"/>
            <consortium name="The Broad Institute Genome Sequencing Center for Infectious Disease"/>
            <person name="Wu L."/>
            <person name="Ma J."/>
        </authorList>
    </citation>
    <scope>NUCLEOTIDE SEQUENCE [LARGE SCALE GENOMIC DNA]</scope>
    <source>
        <strain evidence="3">JCM 4147</strain>
    </source>
</reference>
<keyword evidence="3" id="KW-1185">Reference proteome</keyword>
<feature type="transmembrane region" description="Helical" evidence="1">
    <location>
        <begin position="20"/>
        <end position="46"/>
    </location>
</feature>
<accession>A0ABW1GJZ4</accession>
<evidence type="ECO:0000256" key="1">
    <source>
        <dbReference type="SAM" id="Phobius"/>
    </source>
</evidence>
<dbReference type="Proteomes" id="UP001596200">
    <property type="component" value="Unassembled WGS sequence"/>
</dbReference>
<gene>
    <name evidence="2" type="primary">mmpA</name>
    <name evidence="2" type="ORF">ACFP1B_11975</name>
</gene>
<evidence type="ECO:0000313" key="2">
    <source>
        <dbReference type="EMBL" id="MFC5914140.1"/>
    </source>
</evidence>
<dbReference type="NCBIfam" id="NF046122">
    <property type="entry name" value="morpho_MmpA"/>
    <property type="match status" value="1"/>
</dbReference>
<keyword evidence="1" id="KW-0812">Transmembrane</keyword>
<protein>
    <submittedName>
        <fullName evidence="2">Morphogenic membrane protein MmpA</fullName>
    </submittedName>
</protein>
<comment type="caution">
    <text evidence="2">The sequence shown here is derived from an EMBL/GenBank/DDBJ whole genome shotgun (WGS) entry which is preliminary data.</text>
</comment>
<keyword evidence="1" id="KW-1133">Transmembrane helix</keyword>
<keyword evidence="1" id="KW-0472">Membrane</keyword>
<dbReference type="EMBL" id="JBHSPU010000013">
    <property type="protein sequence ID" value="MFC5914140.1"/>
    <property type="molecule type" value="Genomic_DNA"/>
</dbReference>
<evidence type="ECO:0000313" key="3">
    <source>
        <dbReference type="Proteomes" id="UP001596200"/>
    </source>
</evidence>